<evidence type="ECO:0000313" key="3">
    <source>
        <dbReference type="Proteomes" id="UP001374579"/>
    </source>
</evidence>
<dbReference type="Proteomes" id="UP001374579">
    <property type="component" value="Unassembled WGS sequence"/>
</dbReference>
<feature type="compositionally biased region" description="Polar residues" evidence="1">
    <location>
        <begin position="94"/>
        <end position="125"/>
    </location>
</feature>
<proteinExistence type="predicted"/>
<keyword evidence="3" id="KW-1185">Reference proteome</keyword>
<dbReference type="EMBL" id="JBAMIC010000019">
    <property type="protein sequence ID" value="KAK7094170.1"/>
    <property type="molecule type" value="Genomic_DNA"/>
</dbReference>
<dbReference type="AlphaFoldDB" id="A0AAN9AVK4"/>
<feature type="region of interest" description="Disordered" evidence="1">
    <location>
        <begin position="28"/>
        <end position="136"/>
    </location>
</feature>
<feature type="compositionally biased region" description="Polar residues" evidence="1">
    <location>
        <begin position="75"/>
        <end position="84"/>
    </location>
</feature>
<evidence type="ECO:0000313" key="2">
    <source>
        <dbReference type="EMBL" id="KAK7094170.1"/>
    </source>
</evidence>
<sequence length="136" mass="14148">MWAAGGRALVPRDMNIDTRLAPLLPPIYDTASTDGDDVRLTGAGKGSGQGGVKGVKAADENNDHDGNHSADAQRPTFSTQVNKTGGQGPEQGQGHLSSSLTVCSSRGSISRQTSAVSVTESTAAETQMREEGHWEV</sequence>
<feature type="compositionally biased region" description="Basic and acidic residues" evidence="1">
    <location>
        <begin position="56"/>
        <end position="68"/>
    </location>
</feature>
<feature type="compositionally biased region" description="Basic and acidic residues" evidence="1">
    <location>
        <begin position="127"/>
        <end position="136"/>
    </location>
</feature>
<accession>A0AAN9AVK4</accession>
<organism evidence="2 3">
    <name type="scientific">Littorina saxatilis</name>
    <dbReference type="NCBI Taxonomy" id="31220"/>
    <lineage>
        <taxon>Eukaryota</taxon>
        <taxon>Metazoa</taxon>
        <taxon>Spiralia</taxon>
        <taxon>Lophotrochozoa</taxon>
        <taxon>Mollusca</taxon>
        <taxon>Gastropoda</taxon>
        <taxon>Caenogastropoda</taxon>
        <taxon>Littorinimorpha</taxon>
        <taxon>Littorinoidea</taxon>
        <taxon>Littorinidae</taxon>
        <taxon>Littorina</taxon>
    </lineage>
</organism>
<gene>
    <name evidence="2" type="ORF">V1264_007830</name>
</gene>
<name>A0AAN9AVK4_9CAEN</name>
<evidence type="ECO:0000256" key="1">
    <source>
        <dbReference type="SAM" id="MobiDB-lite"/>
    </source>
</evidence>
<feature type="compositionally biased region" description="Gly residues" evidence="1">
    <location>
        <begin position="43"/>
        <end position="53"/>
    </location>
</feature>
<comment type="caution">
    <text evidence="2">The sequence shown here is derived from an EMBL/GenBank/DDBJ whole genome shotgun (WGS) entry which is preliminary data.</text>
</comment>
<protein>
    <submittedName>
        <fullName evidence="2">Uncharacterized protein</fullName>
    </submittedName>
</protein>
<reference evidence="2 3" key="1">
    <citation type="submission" date="2024-02" db="EMBL/GenBank/DDBJ databases">
        <title>Chromosome-scale genome assembly of the rough periwinkle Littorina saxatilis.</title>
        <authorList>
            <person name="De Jode A."/>
            <person name="Faria R."/>
            <person name="Formenti G."/>
            <person name="Sims Y."/>
            <person name="Smith T.P."/>
            <person name="Tracey A."/>
            <person name="Wood J.M.D."/>
            <person name="Zagrodzka Z.B."/>
            <person name="Johannesson K."/>
            <person name="Butlin R.K."/>
            <person name="Leder E.H."/>
        </authorList>
    </citation>
    <scope>NUCLEOTIDE SEQUENCE [LARGE SCALE GENOMIC DNA]</scope>
    <source>
        <strain evidence="2">Snail1</strain>
        <tissue evidence="2">Muscle</tissue>
    </source>
</reference>